<dbReference type="Proteomes" id="UP000069205">
    <property type="component" value="Chromosome"/>
</dbReference>
<dbReference type="AlphaFoldDB" id="A0A0K2GFE9"/>
<accession>A0A0K2GFE9</accession>
<organism evidence="3 4">
    <name type="scientific">Nitrospira moscoviensis</name>
    <dbReference type="NCBI Taxonomy" id="42253"/>
    <lineage>
        <taxon>Bacteria</taxon>
        <taxon>Pseudomonadati</taxon>
        <taxon>Nitrospirota</taxon>
        <taxon>Nitrospiria</taxon>
        <taxon>Nitrospirales</taxon>
        <taxon>Nitrospiraceae</taxon>
        <taxon>Nitrospira</taxon>
    </lineage>
</organism>
<dbReference type="PROSITE" id="PS51257">
    <property type="entry name" value="PROKAR_LIPOPROTEIN"/>
    <property type="match status" value="1"/>
</dbReference>
<evidence type="ECO:0000259" key="2">
    <source>
        <dbReference type="Pfam" id="PF02169"/>
    </source>
</evidence>
<dbReference type="PATRIC" id="fig|42253.5.peg.3128"/>
<name>A0A0K2GFE9_NITMO</name>
<feature type="domain" description="Lipoprotein LPP20-like" evidence="2">
    <location>
        <begin position="33"/>
        <end position="138"/>
    </location>
</feature>
<feature type="region of interest" description="Disordered" evidence="1">
    <location>
        <begin position="356"/>
        <end position="376"/>
    </location>
</feature>
<evidence type="ECO:0000313" key="3">
    <source>
        <dbReference type="EMBL" id="ALA59574.1"/>
    </source>
</evidence>
<protein>
    <recommendedName>
        <fullName evidence="2">Lipoprotein LPP20-like domain-containing protein</fullName>
    </recommendedName>
</protein>
<evidence type="ECO:0000256" key="1">
    <source>
        <dbReference type="SAM" id="MobiDB-lite"/>
    </source>
</evidence>
<reference evidence="3 4" key="1">
    <citation type="journal article" date="2015" name="Proc. Natl. Acad. Sci. U.S.A.">
        <title>Expanded metabolic versatility of ubiquitous nitrite-oxidizing bacteria from the genus Nitrospira.</title>
        <authorList>
            <person name="Koch H."/>
            <person name="Lucker S."/>
            <person name="Albertsen M."/>
            <person name="Kitzinger K."/>
            <person name="Herbold C."/>
            <person name="Spieck E."/>
            <person name="Nielsen P.H."/>
            <person name="Wagner M."/>
            <person name="Daims H."/>
        </authorList>
    </citation>
    <scope>NUCLEOTIDE SEQUENCE [LARGE SCALE GENOMIC DNA]</scope>
    <source>
        <strain evidence="3 4">NSP M-1</strain>
    </source>
</reference>
<dbReference type="STRING" id="42253.NITMOv2_3175"/>
<dbReference type="Gene3D" id="3.10.28.20">
    <property type="entry name" value="Acetamidase/Formamidase-like domains"/>
    <property type="match status" value="1"/>
</dbReference>
<feature type="compositionally biased region" description="Basic and acidic residues" evidence="1">
    <location>
        <begin position="366"/>
        <end position="376"/>
    </location>
</feature>
<sequence>MSLRPSITALLGCWMLVLSLSGCGWFGGGKAKPGWVEGTSADYPPAQYLIGVGQADNRNAAADQAYAAVARIFKAEVAAQAKDWESYLVVENRGSADHERRLTLDSVTKVSTDKILENVRILDNWYDLRKGLHYALAAMHRPQAEASLMERITTLDRTVEADVRDARQASDKLLKVRNLRRAARNLVLREAYNADLRVVRPSGQGLLPPYRVNELTNELEQFLAANLALAVQVSGDHAEPIQRALSEGLIREGLYVASGTVGPEGAAPELVVRGTVRLWPIEVRDPQFKYVRWCSDFEVVEPASQRVVGAVSRGGKEGHLTEREATAKALRVIQKEFSTDLARAVAAHIYGEADLPQAADPPAGCPRDDPSMRPIR</sequence>
<dbReference type="KEGG" id="nmv:NITMOv2_3175"/>
<dbReference type="EMBL" id="CP011801">
    <property type="protein sequence ID" value="ALA59574.1"/>
    <property type="molecule type" value="Genomic_DNA"/>
</dbReference>
<dbReference type="Pfam" id="PF02169">
    <property type="entry name" value="LPP20"/>
    <property type="match status" value="1"/>
</dbReference>
<keyword evidence="4" id="KW-1185">Reference proteome</keyword>
<proteinExistence type="predicted"/>
<evidence type="ECO:0000313" key="4">
    <source>
        <dbReference type="Proteomes" id="UP000069205"/>
    </source>
</evidence>
<dbReference type="InterPro" id="IPR024952">
    <property type="entry name" value="LPP20-like_dom"/>
</dbReference>
<gene>
    <name evidence="3" type="ORF">NITMOv2_3175</name>
</gene>